<dbReference type="SUPFAM" id="SSF48264">
    <property type="entry name" value="Cytochrome P450"/>
    <property type="match status" value="1"/>
</dbReference>
<organism evidence="11 12">
    <name type="scientific">Thermothielavioides terrestris</name>
    <dbReference type="NCBI Taxonomy" id="2587410"/>
    <lineage>
        <taxon>Eukaryota</taxon>
        <taxon>Fungi</taxon>
        <taxon>Dikarya</taxon>
        <taxon>Ascomycota</taxon>
        <taxon>Pezizomycotina</taxon>
        <taxon>Sordariomycetes</taxon>
        <taxon>Sordariomycetidae</taxon>
        <taxon>Sordariales</taxon>
        <taxon>Chaetomiaceae</taxon>
        <taxon>Thermothielavioides</taxon>
    </lineage>
</organism>
<evidence type="ECO:0000256" key="3">
    <source>
        <dbReference type="ARBA" id="ARBA00022617"/>
    </source>
</evidence>
<dbReference type="Proteomes" id="UP000289323">
    <property type="component" value="Unassembled WGS sequence"/>
</dbReference>
<reference evidence="11 12" key="1">
    <citation type="submission" date="2018-04" db="EMBL/GenBank/DDBJ databases">
        <authorList>
            <person name="Huttner S."/>
            <person name="Dainat J."/>
        </authorList>
    </citation>
    <scope>NUCLEOTIDE SEQUENCE [LARGE SCALE GENOMIC DNA]</scope>
</reference>
<gene>
    <name evidence="11" type="ORF">TT172_LOCUS6422</name>
</gene>
<evidence type="ECO:0000256" key="7">
    <source>
        <dbReference type="ARBA" id="ARBA00023033"/>
    </source>
</evidence>
<proteinExistence type="inferred from homology"/>
<comment type="cofactor">
    <cofactor evidence="1 8">
        <name>heme</name>
        <dbReference type="ChEBI" id="CHEBI:30413"/>
    </cofactor>
</comment>
<dbReference type="GO" id="GO:0005506">
    <property type="term" value="F:iron ion binding"/>
    <property type="evidence" value="ECO:0007669"/>
    <property type="project" value="InterPro"/>
</dbReference>
<dbReference type="EMBL" id="OUUZ01000011">
    <property type="protein sequence ID" value="SPQ24003.1"/>
    <property type="molecule type" value="Genomic_DNA"/>
</dbReference>
<feature type="binding site" description="axial binding residue" evidence="8">
    <location>
        <position position="456"/>
    </location>
    <ligand>
        <name>heme</name>
        <dbReference type="ChEBI" id="CHEBI:30413"/>
    </ligand>
    <ligandPart>
        <name>Fe</name>
        <dbReference type="ChEBI" id="CHEBI:18248"/>
    </ligandPart>
</feature>
<dbReference type="PRINTS" id="PR00385">
    <property type="entry name" value="P450"/>
</dbReference>
<dbReference type="CDD" id="cd11041">
    <property type="entry name" value="CYP503A1-like"/>
    <property type="match status" value="1"/>
</dbReference>
<evidence type="ECO:0000256" key="8">
    <source>
        <dbReference type="PIRSR" id="PIRSR602403-1"/>
    </source>
</evidence>
<dbReference type="PRINTS" id="PR00465">
    <property type="entry name" value="EP450IV"/>
</dbReference>
<evidence type="ECO:0000313" key="12">
    <source>
        <dbReference type="Proteomes" id="UP000289323"/>
    </source>
</evidence>
<feature type="transmembrane region" description="Helical" evidence="10">
    <location>
        <begin position="20"/>
        <end position="38"/>
    </location>
</feature>
<name>A0A3S4F0Q5_9PEZI</name>
<dbReference type="InterPro" id="IPR017972">
    <property type="entry name" value="Cyt_P450_CS"/>
</dbReference>
<evidence type="ECO:0000256" key="9">
    <source>
        <dbReference type="RuleBase" id="RU000461"/>
    </source>
</evidence>
<evidence type="ECO:0000256" key="5">
    <source>
        <dbReference type="ARBA" id="ARBA00023002"/>
    </source>
</evidence>
<keyword evidence="6 8" id="KW-0408">Iron</keyword>
<dbReference type="GO" id="GO:0016705">
    <property type="term" value="F:oxidoreductase activity, acting on paired donors, with incorporation or reduction of molecular oxygen"/>
    <property type="evidence" value="ECO:0007669"/>
    <property type="project" value="InterPro"/>
</dbReference>
<keyword evidence="7 9" id="KW-0503">Monooxygenase</keyword>
<protein>
    <submittedName>
        <fullName evidence="11">A8bcde13-8896-4911-9521-48334d595cca</fullName>
    </submittedName>
</protein>
<keyword evidence="10" id="KW-1133">Transmembrane helix</keyword>
<dbReference type="Gene3D" id="1.10.630.10">
    <property type="entry name" value="Cytochrome P450"/>
    <property type="match status" value="1"/>
</dbReference>
<keyword evidence="4 8" id="KW-0479">Metal-binding</keyword>
<keyword evidence="3 8" id="KW-0349">Heme</keyword>
<evidence type="ECO:0000256" key="2">
    <source>
        <dbReference type="ARBA" id="ARBA00010617"/>
    </source>
</evidence>
<dbReference type="InterPro" id="IPR002403">
    <property type="entry name" value="Cyt_P450_E_grp-IV"/>
</dbReference>
<dbReference type="GO" id="GO:0020037">
    <property type="term" value="F:heme binding"/>
    <property type="evidence" value="ECO:0007669"/>
    <property type="project" value="InterPro"/>
</dbReference>
<evidence type="ECO:0000313" key="11">
    <source>
        <dbReference type="EMBL" id="SPQ24003.1"/>
    </source>
</evidence>
<dbReference type="InterPro" id="IPR036396">
    <property type="entry name" value="Cyt_P450_sf"/>
</dbReference>
<dbReference type="PANTHER" id="PTHR46206:SF2">
    <property type="entry name" value="CYTOCHROME P450 MONOOXYGENASE AUSG-RELATED"/>
    <property type="match status" value="1"/>
</dbReference>
<keyword evidence="10" id="KW-0472">Membrane</keyword>
<dbReference type="PANTHER" id="PTHR46206">
    <property type="entry name" value="CYTOCHROME P450"/>
    <property type="match status" value="1"/>
</dbReference>
<evidence type="ECO:0000256" key="6">
    <source>
        <dbReference type="ARBA" id="ARBA00023004"/>
    </source>
</evidence>
<evidence type="ECO:0000256" key="1">
    <source>
        <dbReference type="ARBA" id="ARBA00001971"/>
    </source>
</evidence>
<accession>A0A3S4F0Q5</accession>
<dbReference type="Pfam" id="PF00067">
    <property type="entry name" value="p450"/>
    <property type="match status" value="1"/>
</dbReference>
<dbReference type="PROSITE" id="PS00086">
    <property type="entry name" value="CYTOCHROME_P450"/>
    <property type="match status" value="1"/>
</dbReference>
<evidence type="ECO:0000256" key="10">
    <source>
        <dbReference type="SAM" id="Phobius"/>
    </source>
</evidence>
<evidence type="ECO:0000256" key="4">
    <source>
        <dbReference type="ARBA" id="ARBA00022723"/>
    </source>
</evidence>
<keyword evidence="10" id="KW-0812">Transmembrane</keyword>
<keyword evidence="5 9" id="KW-0560">Oxidoreductase</keyword>
<sequence length="516" mass="58974">MAGASSLLGAAPFEGLPVPVSYLAGAFALVFLLCLRVSKLVTRTVMPHLNPRKAFEFTDTRVKKHFVVNSRPMLESWFSAHPDQPARVIGDIGEVTVLPHRLANEIRNDPRLSFARWITQSFHAYLPGFEGFREGGRDSHIVQDVIMKDLTKHLNKVTEPLSQETALAVDELLPAADNEAWSPVVPREMLLRLVARVSSRVFLGEEVCRDPDWLRVTREYTVDGLKAAEDLRLWPAPLRYLVHWFLPSCSRARHHVREARRIINGVLEKRRLQKSLGEKVQFEDAIEWFEREAHGRPYDPAAAQLMLSFAAIHTTTELVTQVMTDLCKNPEIFGELRQEISQVLRAGGWNKNSLYNMKLLDSVIKESLRLKPTSIILMRRVATDNVQLSDGTFIPRGDTIAVSAQHMWDPEVYDKPREWDGRRFLRMRETQGQEHVAQLVSTSPEHLGFGHGQHACPGRFFASNEAKIILIHLLMKYDWRLAEGAPVPEVRYYAFTLLTDRATKLEYRRREPEIAI</sequence>
<comment type="similarity">
    <text evidence="2 9">Belongs to the cytochrome P450 family.</text>
</comment>
<dbReference type="InterPro" id="IPR001128">
    <property type="entry name" value="Cyt_P450"/>
</dbReference>
<dbReference type="AlphaFoldDB" id="A0A3S4F0Q5"/>
<dbReference type="GO" id="GO:0004497">
    <property type="term" value="F:monooxygenase activity"/>
    <property type="evidence" value="ECO:0007669"/>
    <property type="project" value="UniProtKB-KW"/>
</dbReference>